<feature type="chain" id="PRO_5026294144" evidence="1">
    <location>
        <begin position="21"/>
        <end position="110"/>
    </location>
</feature>
<protein>
    <submittedName>
        <fullName evidence="2">Putative tick ixodegrin</fullName>
    </submittedName>
</protein>
<evidence type="ECO:0000313" key="2">
    <source>
        <dbReference type="EMBL" id="NIE46324.1"/>
    </source>
</evidence>
<dbReference type="Gene3D" id="2.10.80.10">
    <property type="entry name" value="Lipase, subunit A"/>
    <property type="match status" value="1"/>
</dbReference>
<keyword evidence="1" id="KW-0732">Signal</keyword>
<dbReference type="AlphaFoldDB" id="A0A6G5A5S8"/>
<dbReference type="EMBL" id="GIKN01004051">
    <property type="protein sequence ID" value="NIE46324.1"/>
    <property type="molecule type" value="Transcribed_RNA"/>
</dbReference>
<proteinExistence type="predicted"/>
<accession>A0A6G5A5S8</accession>
<evidence type="ECO:0000256" key="1">
    <source>
        <dbReference type="SAM" id="SignalP"/>
    </source>
</evidence>
<reference evidence="2" key="1">
    <citation type="submission" date="2020-03" db="EMBL/GenBank/DDBJ databases">
        <title>A transcriptome and proteome of the tick Rhipicephalus microplus shaped by the genetic composition of its hosts and developmental stage.</title>
        <authorList>
            <person name="Garcia G.R."/>
            <person name="Ribeiro J.M.C."/>
            <person name="Maruyama S.R."/>
            <person name="Gardinasse L.G."/>
            <person name="Nelson K."/>
            <person name="Ferreira B.R."/>
            <person name="Andrade T.G."/>
            <person name="Santos I.K.F.M."/>
        </authorList>
    </citation>
    <scope>NUCLEOTIDE SEQUENCE</scope>
    <source>
        <strain evidence="2">NSGR</strain>
        <tissue evidence="2">Salivary glands</tissue>
    </source>
</reference>
<organism evidence="2">
    <name type="scientific">Rhipicephalus microplus</name>
    <name type="common">Cattle tick</name>
    <name type="synonym">Boophilus microplus</name>
    <dbReference type="NCBI Taxonomy" id="6941"/>
    <lineage>
        <taxon>Eukaryota</taxon>
        <taxon>Metazoa</taxon>
        <taxon>Ecdysozoa</taxon>
        <taxon>Arthropoda</taxon>
        <taxon>Chelicerata</taxon>
        <taxon>Arachnida</taxon>
        <taxon>Acari</taxon>
        <taxon>Parasitiformes</taxon>
        <taxon>Ixodida</taxon>
        <taxon>Ixodoidea</taxon>
        <taxon>Ixodidae</taxon>
        <taxon>Rhipicephalinae</taxon>
        <taxon>Rhipicephalus</taxon>
        <taxon>Boophilus</taxon>
    </lineage>
</organism>
<name>A0A6G5A5S8_RHIMP</name>
<feature type="signal peptide" evidence="1">
    <location>
        <begin position="1"/>
        <end position="20"/>
    </location>
</feature>
<dbReference type="VEuPathDB" id="VectorBase:LOC119163628"/>
<dbReference type="OrthoDB" id="6487910at2759"/>
<sequence length="110" mass="11686">MSKLATGAFLLLVVAAVSSAFGGDMGQVPVGPVAKNIEEGGSCRFSMECQSKCCSKVFPRGDQAGSPRQCRRFAEIGESCSDEQIKGGIYVNGCPCRVGYCDRDGYCKQE</sequence>